<keyword evidence="7" id="KW-0969">Cilium</keyword>
<evidence type="ECO:0000256" key="2">
    <source>
        <dbReference type="ARBA" id="ARBA00022475"/>
    </source>
</evidence>
<name>A0A1I3Q6N4_9ACTN</name>
<dbReference type="GO" id="GO:0044781">
    <property type="term" value="P:bacterial-type flagellum organization"/>
    <property type="evidence" value="ECO:0007669"/>
    <property type="project" value="InterPro"/>
</dbReference>
<protein>
    <submittedName>
        <fullName evidence="7">Flagellar protein FliO/FliZ</fullName>
    </submittedName>
</protein>
<accession>A0A1I3Q6N4</accession>
<dbReference type="STRING" id="1005945.SAMN05216561_12355"/>
<keyword evidence="4" id="KW-1133">Transmembrane helix</keyword>
<dbReference type="OrthoDB" id="5191841at2"/>
<evidence type="ECO:0000256" key="1">
    <source>
        <dbReference type="ARBA" id="ARBA00004236"/>
    </source>
</evidence>
<dbReference type="GO" id="GO:0016020">
    <property type="term" value="C:membrane"/>
    <property type="evidence" value="ECO:0007669"/>
    <property type="project" value="InterPro"/>
</dbReference>
<dbReference type="EMBL" id="FOQG01000023">
    <property type="protein sequence ID" value="SFJ29340.1"/>
    <property type="molecule type" value="Genomic_DNA"/>
</dbReference>
<keyword evidence="3" id="KW-0812">Transmembrane</keyword>
<keyword evidence="7" id="KW-0966">Cell projection</keyword>
<dbReference type="Pfam" id="PF04347">
    <property type="entry name" value="FliO"/>
    <property type="match status" value="1"/>
</dbReference>
<dbReference type="InterPro" id="IPR022781">
    <property type="entry name" value="Flagellar_biosynth_FliO"/>
</dbReference>
<keyword evidence="5" id="KW-0472">Membrane</keyword>
<dbReference type="RefSeq" id="WP_091117136.1">
    <property type="nucleotide sequence ID" value="NZ_BKAF01000038.1"/>
</dbReference>
<evidence type="ECO:0000256" key="6">
    <source>
        <dbReference type="SAM" id="MobiDB-lite"/>
    </source>
</evidence>
<reference evidence="7 8" key="1">
    <citation type="submission" date="2016-10" db="EMBL/GenBank/DDBJ databases">
        <authorList>
            <person name="de Groot N.N."/>
        </authorList>
    </citation>
    <scope>NUCLEOTIDE SEQUENCE [LARGE SCALE GENOMIC DNA]</scope>
    <source>
        <strain evidence="7 8">CGMCC 1.11156</strain>
    </source>
</reference>
<evidence type="ECO:0000313" key="8">
    <source>
        <dbReference type="Proteomes" id="UP000198649"/>
    </source>
</evidence>
<keyword evidence="8" id="KW-1185">Reference proteome</keyword>
<proteinExistence type="predicted"/>
<evidence type="ECO:0000256" key="4">
    <source>
        <dbReference type="ARBA" id="ARBA00022989"/>
    </source>
</evidence>
<keyword evidence="2" id="KW-1003">Cell membrane</keyword>
<dbReference type="Proteomes" id="UP000198649">
    <property type="component" value="Unassembled WGS sequence"/>
</dbReference>
<evidence type="ECO:0000313" key="7">
    <source>
        <dbReference type="EMBL" id="SFJ29340.1"/>
    </source>
</evidence>
<evidence type="ECO:0000256" key="3">
    <source>
        <dbReference type="ARBA" id="ARBA00022692"/>
    </source>
</evidence>
<feature type="region of interest" description="Disordered" evidence="6">
    <location>
        <begin position="126"/>
        <end position="154"/>
    </location>
</feature>
<gene>
    <name evidence="7" type="ORF">SAMN05216561_12355</name>
</gene>
<keyword evidence="7" id="KW-0282">Flagellum</keyword>
<comment type="subcellular location">
    <subcellularLocation>
        <location evidence="1">Cell membrane</location>
    </subcellularLocation>
</comment>
<feature type="compositionally biased region" description="Low complexity" evidence="6">
    <location>
        <begin position="126"/>
        <end position="136"/>
    </location>
</feature>
<dbReference type="AlphaFoldDB" id="A0A1I3Q6N4"/>
<organism evidence="7 8">
    <name type="scientific">Nocardioides psychrotolerans</name>
    <dbReference type="NCBI Taxonomy" id="1005945"/>
    <lineage>
        <taxon>Bacteria</taxon>
        <taxon>Bacillati</taxon>
        <taxon>Actinomycetota</taxon>
        <taxon>Actinomycetes</taxon>
        <taxon>Propionibacteriales</taxon>
        <taxon>Nocardioidaceae</taxon>
        <taxon>Nocardioides</taxon>
    </lineage>
</organism>
<sequence length="182" mass="19056">MTELVVRLVFSLAVVLGLLLLTARLGARRFKGRAGSPVRVLHRQALSRTSSVTVVTIGSRVLVLGTTEQQVRVLAELDPDELEGLGDTDRHSEVEMAPIAHLVSAPSASAPGFAALLHDQLEDAPAAATPAPAGRHAAPRSRAPRRADPAAVSVPAHGALAGSVLSPQTWRQALQALSRRAS</sequence>
<evidence type="ECO:0000256" key="5">
    <source>
        <dbReference type="ARBA" id="ARBA00023136"/>
    </source>
</evidence>